<reference evidence="3" key="2">
    <citation type="journal article" date="2015" name="Data Brief">
        <title>Shoot transcriptome of the giant reed, Arundo donax.</title>
        <authorList>
            <person name="Barrero R.A."/>
            <person name="Guerrero F.D."/>
            <person name="Moolhuijzen P."/>
            <person name="Goolsby J.A."/>
            <person name="Tidwell J."/>
            <person name="Bellgard S.E."/>
            <person name="Bellgard M.I."/>
        </authorList>
    </citation>
    <scope>NUCLEOTIDE SEQUENCE</scope>
    <source>
        <tissue evidence="3">Shoot tissue taken approximately 20 cm above the soil surface</tissue>
    </source>
</reference>
<evidence type="ECO:0000256" key="1">
    <source>
        <dbReference type="PROSITE-ProRule" id="PRU00266"/>
    </source>
</evidence>
<dbReference type="AlphaFoldDB" id="A0A0A9GAR0"/>
<evidence type="ECO:0000313" key="3">
    <source>
        <dbReference type="EMBL" id="JAE19601.1"/>
    </source>
</evidence>
<protein>
    <recommendedName>
        <fullName evidence="2">DRBM domain-containing protein</fullName>
    </recommendedName>
</protein>
<accession>A0A0A9GAR0</accession>
<name>A0A0A9GAR0_ARUDO</name>
<organism evidence="3">
    <name type="scientific">Arundo donax</name>
    <name type="common">Giant reed</name>
    <name type="synonym">Donax arundinaceus</name>
    <dbReference type="NCBI Taxonomy" id="35708"/>
    <lineage>
        <taxon>Eukaryota</taxon>
        <taxon>Viridiplantae</taxon>
        <taxon>Streptophyta</taxon>
        <taxon>Embryophyta</taxon>
        <taxon>Tracheophyta</taxon>
        <taxon>Spermatophyta</taxon>
        <taxon>Magnoliopsida</taxon>
        <taxon>Liliopsida</taxon>
        <taxon>Poales</taxon>
        <taxon>Poaceae</taxon>
        <taxon>PACMAD clade</taxon>
        <taxon>Arundinoideae</taxon>
        <taxon>Arundineae</taxon>
        <taxon>Arundo</taxon>
    </lineage>
</organism>
<proteinExistence type="predicted"/>
<dbReference type="Pfam" id="PF00035">
    <property type="entry name" value="dsrm"/>
    <property type="match status" value="1"/>
</dbReference>
<dbReference type="EMBL" id="GBRH01178295">
    <property type="protein sequence ID" value="JAE19601.1"/>
    <property type="molecule type" value="Transcribed_RNA"/>
</dbReference>
<dbReference type="GO" id="GO:0003723">
    <property type="term" value="F:RNA binding"/>
    <property type="evidence" value="ECO:0007669"/>
    <property type="project" value="UniProtKB-UniRule"/>
</dbReference>
<reference evidence="3" key="1">
    <citation type="submission" date="2014-09" db="EMBL/GenBank/DDBJ databases">
        <authorList>
            <person name="Magalhaes I.L.F."/>
            <person name="Oliveira U."/>
            <person name="Santos F.R."/>
            <person name="Vidigal T.H.D.A."/>
            <person name="Brescovit A.D."/>
            <person name="Santos A.J."/>
        </authorList>
    </citation>
    <scope>NUCLEOTIDE SEQUENCE</scope>
    <source>
        <tissue evidence="3">Shoot tissue taken approximately 20 cm above the soil surface</tissue>
    </source>
</reference>
<sequence length="109" mass="12037">MTLFVASVVFDGNTYTGEAGVNKKDAEQKAARAVIKSILATENTCMMGIIRSKENLITAIKSSRNNKDTAAPIKFTRHVAYTAYGTSYPFCIHRICYVITFSRSIVKCC</sequence>
<feature type="domain" description="DRBM" evidence="2">
    <location>
        <begin position="1"/>
        <end position="40"/>
    </location>
</feature>
<keyword evidence="1" id="KW-0694">RNA-binding</keyword>
<dbReference type="InterPro" id="IPR014720">
    <property type="entry name" value="dsRBD_dom"/>
</dbReference>
<evidence type="ECO:0000259" key="2">
    <source>
        <dbReference type="PROSITE" id="PS50137"/>
    </source>
</evidence>
<dbReference type="PROSITE" id="PS50137">
    <property type="entry name" value="DS_RBD"/>
    <property type="match status" value="1"/>
</dbReference>
<dbReference type="SUPFAM" id="SSF54768">
    <property type="entry name" value="dsRNA-binding domain-like"/>
    <property type="match status" value="1"/>
</dbReference>
<dbReference type="Gene3D" id="3.30.160.20">
    <property type="match status" value="1"/>
</dbReference>